<feature type="region of interest" description="Disordered" evidence="11">
    <location>
        <begin position="111"/>
        <end position="151"/>
    </location>
</feature>
<dbReference type="Pfam" id="PF07647">
    <property type="entry name" value="SAM_2"/>
    <property type="match status" value="1"/>
</dbReference>
<evidence type="ECO:0000313" key="15">
    <source>
        <dbReference type="EMBL" id="RIA89482.1"/>
    </source>
</evidence>
<evidence type="ECO:0000256" key="5">
    <source>
        <dbReference type="ARBA" id="ARBA00022741"/>
    </source>
</evidence>
<evidence type="ECO:0000256" key="6">
    <source>
        <dbReference type="ARBA" id="ARBA00022777"/>
    </source>
</evidence>
<feature type="compositionally biased region" description="Low complexity" evidence="11">
    <location>
        <begin position="114"/>
        <end position="141"/>
    </location>
</feature>
<evidence type="ECO:0000256" key="8">
    <source>
        <dbReference type="ARBA" id="ARBA00047559"/>
    </source>
</evidence>
<keyword evidence="4" id="KW-0808">Transferase</keyword>
<evidence type="ECO:0000259" key="12">
    <source>
        <dbReference type="PROSITE" id="PS50011"/>
    </source>
</evidence>
<dbReference type="EMBL" id="QKYT01000218">
    <property type="protein sequence ID" value="RIA89482.1"/>
    <property type="molecule type" value="Genomic_DNA"/>
</dbReference>
<dbReference type="GO" id="GO:0004709">
    <property type="term" value="F:MAP kinase kinase kinase activity"/>
    <property type="evidence" value="ECO:0007669"/>
    <property type="project" value="UniProtKB-EC"/>
</dbReference>
<feature type="domain" description="SAM" evidence="13">
    <location>
        <begin position="22"/>
        <end position="85"/>
    </location>
</feature>
<keyword evidence="3" id="KW-0723">Serine/threonine-protein kinase</keyword>
<dbReference type="InterPro" id="IPR013761">
    <property type="entry name" value="SAM/pointed_sf"/>
</dbReference>
<dbReference type="OrthoDB" id="266718at2759"/>
<evidence type="ECO:0000256" key="7">
    <source>
        <dbReference type="ARBA" id="ARBA00022840"/>
    </source>
</evidence>
<evidence type="ECO:0000259" key="13">
    <source>
        <dbReference type="PROSITE" id="PS50105"/>
    </source>
</evidence>
<dbReference type="PROSITE" id="PS00108">
    <property type="entry name" value="PROTEIN_KINASE_ST"/>
    <property type="match status" value="1"/>
</dbReference>
<evidence type="ECO:0000256" key="1">
    <source>
        <dbReference type="ARBA" id="ARBA00006529"/>
    </source>
</evidence>
<gene>
    <name evidence="15" type="ORF">C1645_772263</name>
</gene>
<evidence type="ECO:0000256" key="4">
    <source>
        <dbReference type="ARBA" id="ARBA00022679"/>
    </source>
</evidence>
<name>A0A397SUU4_9GLOM</name>
<dbReference type="PROSITE" id="PS50105">
    <property type="entry name" value="SAM_DOMAIN"/>
    <property type="match status" value="1"/>
</dbReference>
<evidence type="ECO:0000256" key="3">
    <source>
        <dbReference type="ARBA" id="ARBA00022527"/>
    </source>
</evidence>
<dbReference type="SMART" id="SM00454">
    <property type="entry name" value="SAM"/>
    <property type="match status" value="1"/>
</dbReference>
<dbReference type="FunFam" id="3.30.200.20:FF:000387">
    <property type="entry name" value="Serine/threonine-protein kinase STE11"/>
    <property type="match status" value="1"/>
</dbReference>
<dbReference type="PANTHER" id="PTHR11584">
    <property type="entry name" value="SERINE/THREONINE PROTEIN KINASE"/>
    <property type="match status" value="1"/>
</dbReference>
<organism evidence="15 16">
    <name type="scientific">Glomus cerebriforme</name>
    <dbReference type="NCBI Taxonomy" id="658196"/>
    <lineage>
        <taxon>Eukaryota</taxon>
        <taxon>Fungi</taxon>
        <taxon>Fungi incertae sedis</taxon>
        <taxon>Mucoromycota</taxon>
        <taxon>Glomeromycotina</taxon>
        <taxon>Glomeromycetes</taxon>
        <taxon>Glomerales</taxon>
        <taxon>Glomeraceae</taxon>
        <taxon>Glomus</taxon>
    </lineage>
</organism>
<dbReference type="InterPro" id="IPR000719">
    <property type="entry name" value="Prot_kinase_dom"/>
</dbReference>
<comment type="catalytic activity">
    <reaction evidence="9">
        <text>L-seryl-[protein] + ATP = O-phospho-L-seryl-[protein] + ADP + H(+)</text>
        <dbReference type="Rhea" id="RHEA:17989"/>
        <dbReference type="Rhea" id="RHEA-COMP:9863"/>
        <dbReference type="Rhea" id="RHEA-COMP:11604"/>
        <dbReference type="ChEBI" id="CHEBI:15378"/>
        <dbReference type="ChEBI" id="CHEBI:29999"/>
        <dbReference type="ChEBI" id="CHEBI:30616"/>
        <dbReference type="ChEBI" id="CHEBI:83421"/>
        <dbReference type="ChEBI" id="CHEBI:456216"/>
        <dbReference type="EC" id="2.7.11.25"/>
    </reaction>
</comment>
<dbReference type="Gene3D" id="1.10.150.50">
    <property type="entry name" value="Transcription Factor, Ets-1"/>
    <property type="match status" value="1"/>
</dbReference>
<feature type="domain" description="Ras-associating" evidence="14">
    <location>
        <begin position="157"/>
        <end position="245"/>
    </location>
</feature>
<keyword evidence="16" id="KW-1185">Reference proteome</keyword>
<comment type="catalytic activity">
    <reaction evidence="8">
        <text>L-threonyl-[protein] + ATP = O-phospho-L-threonyl-[protein] + ADP + H(+)</text>
        <dbReference type="Rhea" id="RHEA:46608"/>
        <dbReference type="Rhea" id="RHEA-COMP:11060"/>
        <dbReference type="Rhea" id="RHEA-COMP:11605"/>
        <dbReference type="ChEBI" id="CHEBI:15378"/>
        <dbReference type="ChEBI" id="CHEBI:30013"/>
        <dbReference type="ChEBI" id="CHEBI:30616"/>
        <dbReference type="ChEBI" id="CHEBI:61977"/>
        <dbReference type="ChEBI" id="CHEBI:456216"/>
        <dbReference type="EC" id="2.7.11.25"/>
    </reaction>
</comment>
<evidence type="ECO:0000256" key="10">
    <source>
        <dbReference type="PROSITE-ProRule" id="PRU10141"/>
    </source>
</evidence>
<dbReference type="SUPFAM" id="SSF47769">
    <property type="entry name" value="SAM/Pointed domain"/>
    <property type="match status" value="1"/>
</dbReference>
<dbReference type="AlphaFoldDB" id="A0A397SUU4"/>
<feature type="compositionally biased region" description="Polar residues" evidence="11">
    <location>
        <begin position="142"/>
        <end position="151"/>
    </location>
</feature>
<comment type="similarity">
    <text evidence="1">Belongs to the protein kinase superfamily. STE Ser/Thr protein kinase family. MAP kinase kinase kinase subfamily.</text>
</comment>
<accession>A0A397SUU4</accession>
<reference evidence="15 16" key="1">
    <citation type="submission" date="2018-06" db="EMBL/GenBank/DDBJ databases">
        <title>Comparative genomics reveals the genomic features of Rhizophagus irregularis, R. cerebriforme, R. diaphanum and Gigaspora rosea, and their symbiotic lifestyle signature.</title>
        <authorList>
            <person name="Morin E."/>
            <person name="San Clemente H."/>
            <person name="Chen E.C.H."/>
            <person name="De La Providencia I."/>
            <person name="Hainaut M."/>
            <person name="Kuo A."/>
            <person name="Kohler A."/>
            <person name="Murat C."/>
            <person name="Tang N."/>
            <person name="Roy S."/>
            <person name="Loubradou J."/>
            <person name="Henrissat B."/>
            <person name="Grigoriev I.V."/>
            <person name="Corradi N."/>
            <person name="Roux C."/>
            <person name="Martin F.M."/>
        </authorList>
    </citation>
    <scope>NUCLEOTIDE SEQUENCE [LARGE SCALE GENOMIC DNA]</scope>
    <source>
        <strain evidence="15 16">DAOM 227022</strain>
    </source>
</reference>
<proteinExistence type="inferred from homology"/>
<protein>
    <recommendedName>
        <fullName evidence="2">mitogen-activated protein kinase kinase kinase</fullName>
        <ecNumber evidence="2">2.7.11.25</ecNumber>
    </recommendedName>
</protein>
<dbReference type="SUPFAM" id="SSF56112">
    <property type="entry name" value="Protein kinase-like (PK-like)"/>
    <property type="match status" value="1"/>
</dbReference>
<sequence>MDSAPASPIVDCRHTFESVRNWKYDQVAYWLQENNFREYQKVFSDNDINGDVLLELDHEILKELKIRSIGERVKILLAVKALLKCCAVNTSYINPIKYYIPKDLGSPDSDRFPSLSRSNSKSTISRSNSSSSRKNFEYSSRTLQSSKQQSDISENVKQRFIKVIGEDGTMGKISINNVTDAKSILARVLQTFNINEDVEKYSLFTTLSDSGSGSARSLSDEELVKICRSSDRPERDRLILRKKHIQMSFEQLKTQKRNKKLANFFGEKPPTTAQVGISQKKLRNFFGQRPPSELISLNLTEYFPGHNSEELERSCRNSIRRASRLSSASRLSRKSKRSSLYDDDRADTFLSPMDYSESIISEEEQNEGDYKDFDGFSESDEIEEEEWALMHDRLVGENQISKWMKGALIGMGSFGSVYLGLNSITGELMAVKQVELPTGQSANEERKKNMLDALQREIALLKDLHHENIVQYLGSQCDEKTLNIFLEYVPGGSVATMLNNYGPLEETLVRSFNRQILQGLNYLHEKDIIHRDIKGANILVDNKGGIKISDFGISKKVEDQIIATMSRPSLQGSVFWMAPEVVKQTSYTSKADIWSLGCLIIEMFTGDHPFPEFNQMQAMFRIGSQSCSPEIPEGISNEAKEFLKKTFELNHDNRPTAKALLLHPFAKSSNY</sequence>
<dbReference type="InterPro" id="IPR000159">
    <property type="entry name" value="RA_dom"/>
</dbReference>
<dbReference type="EC" id="2.7.11.25" evidence="2"/>
<evidence type="ECO:0000256" key="9">
    <source>
        <dbReference type="ARBA" id="ARBA00048329"/>
    </source>
</evidence>
<evidence type="ECO:0000313" key="16">
    <source>
        <dbReference type="Proteomes" id="UP000265703"/>
    </source>
</evidence>
<dbReference type="Gene3D" id="3.10.20.90">
    <property type="entry name" value="Phosphatidylinositol 3-kinase Catalytic Subunit, Chain A, domain 1"/>
    <property type="match status" value="1"/>
</dbReference>
<dbReference type="Gene3D" id="1.10.510.10">
    <property type="entry name" value="Transferase(Phosphotransferase) domain 1"/>
    <property type="match status" value="1"/>
</dbReference>
<evidence type="ECO:0000256" key="2">
    <source>
        <dbReference type="ARBA" id="ARBA00012406"/>
    </source>
</evidence>
<comment type="caution">
    <text evidence="15">The sequence shown here is derived from an EMBL/GenBank/DDBJ whole genome shotgun (WGS) entry which is preliminary data.</text>
</comment>
<dbReference type="GO" id="GO:0005524">
    <property type="term" value="F:ATP binding"/>
    <property type="evidence" value="ECO:0007669"/>
    <property type="project" value="UniProtKB-UniRule"/>
</dbReference>
<evidence type="ECO:0000256" key="11">
    <source>
        <dbReference type="SAM" id="MobiDB-lite"/>
    </source>
</evidence>
<evidence type="ECO:0000259" key="14">
    <source>
        <dbReference type="PROSITE" id="PS50200"/>
    </source>
</evidence>
<keyword evidence="5 10" id="KW-0547">Nucleotide-binding</keyword>
<dbReference type="Proteomes" id="UP000265703">
    <property type="component" value="Unassembled WGS sequence"/>
</dbReference>
<feature type="binding site" evidence="10">
    <location>
        <position position="432"/>
    </location>
    <ligand>
        <name>ATP</name>
        <dbReference type="ChEBI" id="CHEBI:30616"/>
    </ligand>
</feature>
<dbReference type="SMART" id="SM00220">
    <property type="entry name" value="S_TKc"/>
    <property type="match status" value="1"/>
</dbReference>
<dbReference type="InterPro" id="IPR008271">
    <property type="entry name" value="Ser/Thr_kinase_AS"/>
</dbReference>
<dbReference type="PROSITE" id="PS50200">
    <property type="entry name" value="RA"/>
    <property type="match status" value="1"/>
</dbReference>
<dbReference type="Pfam" id="PF14847">
    <property type="entry name" value="Ras_bdg_2"/>
    <property type="match status" value="1"/>
</dbReference>
<dbReference type="InterPro" id="IPR001660">
    <property type="entry name" value="SAM"/>
</dbReference>
<dbReference type="PROSITE" id="PS50011">
    <property type="entry name" value="PROTEIN_KINASE_DOM"/>
    <property type="match status" value="1"/>
</dbReference>
<dbReference type="FunFam" id="1.10.510.10:FF:000334">
    <property type="entry name" value="Serine/threonine-protein kinase STE11"/>
    <property type="match status" value="1"/>
</dbReference>
<dbReference type="PANTHER" id="PTHR11584:SF369">
    <property type="entry name" value="MITOGEN-ACTIVATED PROTEIN KINASE KINASE KINASE 19-RELATED"/>
    <property type="match status" value="1"/>
</dbReference>
<dbReference type="InterPro" id="IPR017441">
    <property type="entry name" value="Protein_kinase_ATP_BS"/>
</dbReference>
<keyword evidence="7 10" id="KW-0067">ATP-binding</keyword>
<dbReference type="STRING" id="658196.A0A397SUU4"/>
<dbReference type="PROSITE" id="PS00107">
    <property type="entry name" value="PROTEIN_KINASE_ATP"/>
    <property type="match status" value="1"/>
</dbReference>
<dbReference type="SMART" id="SM01304">
    <property type="entry name" value="Ras_bdg_2"/>
    <property type="match status" value="1"/>
</dbReference>
<dbReference type="InterPro" id="IPR011009">
    <property type="entry name" value="Kinase-like_dom_sf"/>
</dbReference>
<keyword evidence="6 15" id="KW-0418">Kinase</keyword>
<dbReference type="InterPro" id="IPR029458">
    <property type="entry name" value="Ras-bd_By2"/>
</dbReference>
<dbReference type="Pfam" id="PF00069">
    <property type="entry name" value="Pkinase"/>
    <property type="match status" value="1"/>
</dbReference>
<feature type="domain" description="Protein kinase" evidence="12">
    <location>
        <begin position="403"/>
        <end position="666"/>
    </location>
</feature>